<dbReference type="Proteomes" id="UP001319827">
    <property type="component" value="Chromosome"/>
</dbReference>
<proteinExistence type="predicted"/>
<evidence type="ECO:0000313" key="2">
    <source>
        <dbReference type="EMBL" id="BCR06513.1"/>
    </source>
</evidence>
<sequence>MERGSKGGSCIVLLVALLSMVPALAAGFEIGVTGSGFAISIMDHELLARAQPDECFTGLGQNGPGIPPGGCPGDALPKTNEAYVWGLAQAGNMLWLGTAPNVHCLVLGGYLGMDSPMENSSWTCEFGQGWPSRTLGIPSSIGDWRPASIYTYDLAGHNLVKRTPPDPRLAGTLGIRSAGALGDVVFLGGPALVGGINLFAFNARSGEYLGSKNFAQYNNIRKWLVHGGRLYTAVGFGGNEFLSGGGHVLKWTGSLADPWSFEVVGNLDGSGAELASMGERLAVSTWPGAARAGVFISPVVPAGGLTAADAGGWKKVWSADRYEPDPVTAATYGGGALAFFDGWLYWGTMNVPLLSAVAHFQVYGNPESARQALDAVRATHRAIALFRGRYLDSARPEIQLLYGEKRLPAFDASRGRFVDTPTGMTPRYGASGFGNPFNNYTWTMQVAAGQLFVGTMDWRYLFDKMVADLLGGQMAPLFGVLDDLTQLFPVQLWQGYGADLWRFKNSYQPAVCESFDGIKNHLNYGIRTMIADERDADALLLGTANPMNLEEDGGWELLRLAKPRSSWLSPWRTR</sequence>
<protein>
    <submittedName>
        <fullName evidence="2">Uncharacterized protein</fullName>
    </submittedName>
</protein>
<reference evidence="2 3" key="1">
    <citation type="journal article" date="2016" name="C (Basel)">
        <title>Selective Growth of and Electricity Production by Marine Exoelectrogenic Bacteria in Self-Aggregated Hydrogel of Microbially Reduced Graphene Oxide.</title>
        <authorList>
            <person name="Yoshida N."/>
            <person name="Goto Y."/>
            <person name="Miyata Y."/>
        </authorList>
    </citation>
    <scope>NUCLEOTIDE SEQUENCE [LARGE SCALE GENOMIC DNA]</scope>
    <source>
        <strain evidence="2 3">NIT-T3</strain>
    </source>
</reference>
<name>A0ABN6E2D8_9BACT</name>
<accession>A0ABN6E2D8</accession>
<gene>
    <name evidence="2" type="ORF">DESUT3_35820</name>
</gene>
<keyword evidence="1" id="KW-0732">Signal</keyword>
<feature type="chain" id="PRO_5047395456" evidence="1">
    <location>
        <begin position="26"/>
        <end position="574"/>
    </location>
</feature>
<dbReference type="EMBL" id="AP024355">
    <property type="protein sequence ID" value="BCR06513.1"/>
    <property type="molecule type" value="Genomic_DNA"/>
</dbReference>
<keyword evidence="3" id="KW-1185">Reference proteome</keyword>
<reference evidence="2 3" key="2">
    <citation type="journal article" date="2021" name="Int. J. Syst. Evol. Microbiol.">
        <title>Isolation and Polyphasic Characterization of Desulfuromonas versatilis sp. Nov., an Electrogenic Bacteria Capable of Versatile Metabolism Isolated from a Graphene Oxide-Reducing Enrichment Culture.</title>
        <authorList>
            <person name="Xie L."/>
            <person name="Yoshida N."/>
            <person name="Ishii S."/>
            <person name="Meng L."/>
        </authorList>
    </citation>
    <scope>NUCLEOTIDE SEQUENCE [LARGE SCALE GENOMIC DNA]</scope>
    <source>
        <strain evidence="2 3">NIT-T3</strain>
    </source>
</reference>
<feature type="signal peptide" evidence="1">
    <location>
        <begin position="1"/>
        <end position="25"/>
    </location>
</feature>
<organism evidence="2 3">
    <name type="scientific">Desulfuromonas versatilis</name>
    <dbReference type="NCBI Taxonomy" id="2802975"/>
    <lineage>
        <taxon>Bacteria</taxon>
        <taxon>Pseudomonadati</taxon>
        <taxon>Thermodesulfobacteriota</taxon>
        <taxon>Desulfuromonadia</taxon>
        <taxon>Desulfuromonadales</taxon>
        <taxon>Desulfuromonadaceae</taxon>
        <taxon>Desulfuromonas</taxon>
    </lineage>
</organism>
<evidence type="ECO:0000256" key="1">
    <source>
        <dbReference type="SAM" id="SignalP"/>
    </source>
</evidence>
<evidence type="ECO:0000313" key="3">
    <source>
        <dbReference type="Proteomes" id="UP001319827"/>
    </source>
</evidence>
<dbReference type="RefSeq" id="WP_221249889.1">
    <property type="nucleotide sequence ID" value="NZ_AP024355.1"/>
</dbReference>